<dbReference type="PANTHER" id="PTHR13789">
    <property type="entry name" value="MONOOXYGENASE"/>
    <property type="match status" value="1"/>
</dbReference>
<dbReference type="Gene3D" id="3.50.50.60">
    <property type="entry name" value="FAD/NAD(P)-binding domain"/>
    <property type="match status" value="1"/>
</dbReference>
<dbReference type="PANTHER" id="PTHR13789:SF309">
    <property type="entry name" value="PUTATIVE (AFU_ORTHOLOGUE AFUA_6G14510)-RELATED"/>
    <property type="match status" value="1"/>
</dbReference>
<dbReference type="InterPro" id="IPR036188">
    <property type="entry name" value="FAD/NAD-bd_sf"/>
</dbReference>
<feature type="domain" description="FAD-binding" evidence="3">
    <location>
        <begin position="4"/>
        <end position="304"/>
    </location>
</feature>
<evidence type="ECO:0000256" key="2">
    <source>
        <dbReference type="ARBA" id="ARBA00023033"/>
    </source>
</evidence>
<gene>
    <name evidence="4" type="ordered locus">Tcur_0019</name>
</gene>
<evidence type="ECO:0000259" key="3">
    <source>
        <dbReference type="Pfam" id="PF01494"/>
    </source>
</evidence>
<dbReference type="AlphaFoldDB" id="D1ADB7"/>
<dbReference type="Pfam" id="PF01494">
    <property type="entry name" value="FAD_binding_3"/>
    <property type="match status" value="1"/>
</dbReference>
<dbReference type="EMBL" id="CP001738">
    <property type="protein sequence ID" value="ACY95627.1"/>
    <property type="molecule type" value="Genomic_DNA"/>
</dbReference>
<keyword evidence="1" id="KW-0560">Oxidoreductase</keyword>
<accession>D1ADB7</accession>
<dbReference type="eggNOG" id="COG0654">
    <property type="taxonomic scope" value="Bacteria"/>
</dbReference>
<dbReference type="SUPFAM" id="SSF51905">
    <property type="entry name" value="FAD/NAD(P)-binding domain"/>
    <property type="match status" value="1"/>
</dbReference>
<keyword evidence="5" id="KW-1185">Reference proteome</keyword>
<dbReference type="InterPro" id="IPR002938">
    <property type="entry name" value="FAD-bd"/>
</dbReference>
<keyword evidence="2 4" id="KW-0503">Monooxygenase</keyword>
<dbReference type="RefSeq" id="WP_012850411.1">
    <property type="nucleotide sequence ID" value="NC_013510.1"/>
</dbReference>
<dbReference type="PRINTS" id="PR00420">
    <property type="entry name" value="RNGMNOXGNASE"/>
</dbReference>
<reference evidence="4 5" key="1">
    <citation type="journal article" date="2011" name="Stand. Genomic Sci.">
        <title>Complete genome sequence of Thermomonospora curvata type strain (B9).</title>
        <authorList>
            <person name="Chertkov O."/>
            <person name="Sikorski J."/>
            <person name="Nolan M."/>
            <person name="Lapidus A."/>
            <person name="Lucas S."/>
            <person name="Del Rio T.G."/>
            <person name="Tice H."/>
            <person name="Cheng J.F."/>
            <person name="Goodwin L."/>
            <person name="Pitluck S."/>
            <person name="Liolios K."/>
            <person name="Ivanova N."/>
            <person name="Mavromatis K."/>
            <person name="Mikhailova N."/>
            <person name="Ovchinnikova G."/>
            <person name="Pati A."/>
            <person name="Chen A."/>
            <person name="Palaniappan K."/>
            <person name="Djao O.D."/>
            <person name="Land M."/>
            <person name="Hauser L."/>
            <person name="Chang Y.J."/>
            <person name="Jeffries C.D."/>
            <person name="Brettin T."/>
            <person name="Han C."/>
            <person name="Detter J.C."/>
            <person name="Rohde M."/>
            <person name="Goker M."/>
            <person name="Woyke T."/>
            <person name="Bristow J."/>
            <person name="Eisen J.A."/>
            <person name="Markowitz V."/>
            <person name="Hugenholtz P."/>
            <person name="Klenk H.P."/>
            <person name="Kyrpides N.C."/>
        </authorList>
    </citation>
    <scope>NUCLEOTIDE SEQUENCE [LARGE SCALE GENOMIC DNA]</scope>
    <source>
        <strain evidence="5">ATCC 19995 / DSM 43183 / JCM 3096 / KCTC 9072 / NBRC 15933 / NCIMB 10081 / Henssen B9</strain>
    </source>
</reference>
<protein>
    <submittedName>
        <fullName evidence="4">Monooxygenase FAD-binding protein</fullName>
    </submittedName>
</protein>
<organism evidence="4 5">
    <name type="scientific">Thermomonospora curvata (strain ATCC 19995 / DSM 43183 / JCM 3096 / KCTC 9072 / NBRC 15933 / NCIMB 10081 / Henssen B9)</name>
    <dbReference type="NCBI Taxonomy" id="471852"/>
    <lineage>
        <taxon>Bacteria</taxon>
        <taxon>Bacillati</taxon>
        <taxon>Actinomycetota</taxon>
        <taxon>Actinomycetes</taxon>
        <taxon>Streptosporangiales</taxon>
        <taxon>Thermomonosporaceae</taxon>
        <taxon>Thermomonospora</taxon>
    </lineage>
</organism>
<dbReference type="GO" id="GO:0071949">
    <property type="term" value="F:FAD binding"/>
    <property type="evidence" value="ECO:0007669"/>
    <property type="project" value="InterPro"/>
</dbReference>
<proteinExistence type="predicted"/>
<name>D1ADB7_THECD</name>
<dbReference type="Proteomes" id="UP000001918">
    <property type="component" value="Chromosome"/>
</dbReference>
<dbReference type="KEGG" id="tcu:Tcur_0019"/>
<evidence type="ECO:0000313" key="4">
    <source>
        <dbReference type="EMBL" id="ACY95627.1"/>
    </source>
</evidence>
<evidence type="ECO:0000313" key="5">
    <source>
        <dbReference type="Proteomes" id="UP000001918"/>
    </source>
</evidence>
<dbReference type="STRING" id="471852.Tcur_0019"/>
<dbReference type="InterPro" id="IPR050493">
    <property type="entry name" value="FAD-dep_Monooxygenase_BioMet"/>
</dbReference>
<dbReference type="GO" id="GO:0004497">
    <property type="term" value="F:monooxygenase activity"/>
    <property type="evidence" value="ECO:0007669"/>
    <property type="project" value="UniProtKB-KW"/>
</dbReference>
<sequence>MRKAIVIGGGIGGLTAAAALKGKGWTVRVYERAPGLEPVGSGLAIGPNALRALDTLGIGDRVRDLAALAGDGGLQRPGGGWLSRTSAEDAAVRYGDLTVIMLRSRLVSLLSGLLETDDLHLGVTVESVSPDDGTVITDRRADRADLIVAADGIGSRTRAALFPGHPGPRYFGLTAWRLLTADPGTIEAFSETWGRGLLFGVTPLADGMLYCYAAAPAPAGRRAPDEKRELLRLFGTWHDPIPGLLAQADPARILRNDIYFMEPPLPAFHRGRVVLLGDAAHPMTPHLGQGACQAIEDAIVLAHEVTDGGGPAAYTAARLPRTTEIMRRSRRIGRLAALQNPLLVALRDAAMWTANRLGPSLVLRQGDPVFAWRPPAAAAGLIRR</sequence>
<dbReference type="HOGENOM" id="CLU_009665_19_5_11"/>
<evidence type="ECO:0000256" key="1">
    <source>
        <dbReference type="ARBA" id="ARBA00023002"/>
    </source>
</evidence>
<dbReference type="OrthoDB" id="9782160at2"/>